<comment type="caution">
    <text evidence="5">The sequence shown here is derived from an EMBL/GenBank/DDBJ whole genome shotgun (WGS) entry which is preliminary data.</text>
</comment>
<dbReference type="SUPFAM" id="SSF55785">
    <property type="entry name" value="PYP-like sensor domain (PAS domain)"/>
    <property type="match status" value="1"/>
</dbReference>
<dbReference type="SMART" id="SM00052">
    <property type="entry name" value="EAL"/>
    <property type="match status" value="1"/>
</dbReference>
<keyword evidence="2" id="KW-0472">Membrane</keyword>
<dbReference type="Pfam" id="PF13188">
    <property type="entry name" value="PAS_8"/>
    <property type="match status" value="1"/>
</dbReference>
<dbReference type="Pfam" id="PF00563">
    <property type="entry name" value="EAL"/>
    <property type="match status" value="1"/>
</dbReference>
<feature type="transmembrane region" description="Helical" evidence="2">
    <location>
        <begin position="188"/>
        <end position="207"/>
    </location>
</feature>
<feature type="transmembrane region" description="Helical" evidence="2">
    <location>
        <begin position="252"/>
        <end position="271"/>
    </location>
</feature>
<dbReference type="InterPro" id="IPR001633">
    <property type="entry name" value="EAL_dom"/>
</dbReference>
<proteinExistence type="predicted"/>
<reference evidence="5 6" key="1">
    <citation type="submission" date="2020-05" db="EMBL/GenBank/DDBJ databases">
        <title>Nakamurella sp. DB0629 isolated from air conditioner.</title>
        <authorList>
            <person name="Kim D.H."/>
            <person name="Kim D.-U."/>
        </authorList>
    </citation>
    <scope>NUCLEOTIDE SEQUENCE [LARGE SCALE GENOMIC DNA]</scope>
    <source>
        <strain evidence="5 6">DB0629</strain>
    </source>
</reference>
<evidence type="ECO:0000256" key="1">
    <source>
        <dbReference type="SAM" id="MobiDB-lite"/>
    </source>
</evidence>
<dbReference type="InterPro" id="IPR043128">
    <property type="entry name" value="Rev_trsase/Diguanyl_cyclase"/>
</dbReference>
<dbReference type="InterPro" id="IPR035919">
    <property type="entry name" value="EAL_sf"/>
</dbReference>
<dbReference type="EMBL" id="JABEND010000006">
    <property type="protein sequence ID" value="NNG36425.1"/>
    <property type="molecule type" value="Genomic_DNA"/>
</dbReference>
<dbReference type="SUPFAM" id="SSF141868">
    <property type="entry name" value="EAL domain-like"/>
    <property type="match status" value="1"/>
</dbReference>
<keyword evidence="6" id="KW-1185">Reference proteome</keyword>
<feature type="transmembrane region" description="Helical" evidence="2">
    <location>
        <begin position="42"/>
        <end position="61"/>
    </location>
</feature>
<dbReference type="SMART" id="SM00267">
    <property type="entry name" value="GGDEF"/>
    <property type="match status" value="1"/>
</dbReference>
<dbReference type="CDD" id="cd01948">
    <property type="entry name" value="EAL"/>
    <property type="match status" value="1"/>
</dbReference>
<sequence>MGWLAVALAGAAVVAVNGAYLRSFRRALASGGLSDIPAASYWWVGHAQFLTGMFAAGLSRAMLVGTPWLQGVGALVALVGWALIISAQFPNWRALMLDAIVSASCLVLVALTLLMLVSDVQIRTREAVDLFTVAATLTFWYLTLRMRHTTRLPEPAQTTWIVQQACLVLTWVLFATRSINDLAVVRPLALAMLTVTLGVNLLFGVLVTLQPFHVPNRRYALAQLPRYNYLLVSLAAVLSFAAVGRDPDNGRVALYTLWFFAAGSVILRQLVTLQEVRELAASARRQEAYFRRLVHNSSDVIMLTDGGNAVRYVSPTARTVLGNDVPLGTPLAEVLDIDPARIADAAGSLSRNPASRETVVRVDGRRAGRVLEALIALAGPDESGELTGGEQNPFLIVTIRDVTEREALREQLQYLAYNDQLTGLPNRASVLEQIRQLLAQPDPLFSVLFVDLDRFKQVNDLAGHAVGDEVLAEVARRLQDALRGTDAFLGRLAGDEFVAVIRGAAAVSESTRRISERLVTSLDPPVMAAGSGYQLGATIGIAQSNADLTPEQLLELADVAMYRAKRSNVSLRVYQHSGAELNLHQRLTAALDDGRLRLFVAPAVVLNPVPWQDGSPPDASRLDGSPLDASPRHAAAVPAPPDASGLDRLRFDAAGLGTAPGGPPEGHRVPTETVLYWVDEDGELRIANGAQHELQRDLGERISWWTLEQTVQLLAAVPGIEALCVDMAGQLPLQSGFVDRVRGLLDEHEVAPSRLHLELSEQHWRSAQPAALHRLQALADDGVALVIDRFGGGYASLLYLLQQPVRGMKVSHQLIQTVDLQRSASVALLRGLVVAAADRGIWVDADGVSNEFQHLALAEAGLRRGQGPFYGEPQPATTLLR</sequence>
<dbReference type="SUPFAM" id="SSF55073">
    <property type="entry name" value="Nucleotide cyclase"/>
    <property type="match status" value="1"/>
</dbReference>
<dbReference type="Pfam" id="PF00990">
    <property type="entry name" value="GGDEF"/>
    <property type="match status" value="1"/>
</dbReference>
<dbReference type="InterPro" id="IPR052155">
    <property type="entry name" value="Biofilm_reg_signaling"/>
</dbReference>
<evidence type="ECO:0000259" key="3">
    <source>
        <dbReference type="PROSITE" id="PS50883"/>
    </source>
</evidence>
<feature type="domain" description="GGDEF" evidence="4">
    <location>
        <begin position="443"/>
        <end position="577"/>
    </location>
</feature>
<protein>
    <submittedName>
        <fullName evidence="5">Diguanylate cyclase</fullName>
    </submittedName>
</protein>
<dbReference type="PANTHER" id="PTHR44757">
    <property type="entry name" value="DIGUANYLATE CYCLASE DGCP"/>
    <property type="match status" value="1"/>
</dbReference>
<feature type="region of interest" description="Disordered" evidence="1">
    <location>
        <begin position="610"/>
        <end position="645"/>
    </location>
</feature>
<feature type="transmembrane region" description="Helical" evidence="2">
    <location>
        <begin position="158"/>
        <end position="176"/>
    </location>
</feature>
<dbReference type="PROSITE" id="PS50883">
    <property type="entry name" value="EAL"/>
    <property type="match status" value="1"/>
</dbReference>
<dbReference type="PANTHER" id="PTHR44757:SF2">
    <property type="entry name" value="BIOFILM ARCHITECTURE MAINTENANCE PROTEIN MBAA"/>
    <property type="match status" value="1"/>
</dbReference>
<dbReference type="InterPro" id="IPR000160">
    <property type="entry name" value="GGDEF_dom"/>
</dbReference>
<feature type="transmembrane region" description="Helical" evidence="2">
    <location>
        <begin position="128"/>
        <end position="146"/>
    </location>
</feature>
<evidence type="ECO:0000259" key="4">
    <source>
        <dbReference type="PROSITE" id="PS50887"/>
    </source>
</evidence>
<keyword evidence="2" id="KW-1133">Transmembrane helix</keyword>
<dbReference type="RefSeq" id="WP_171200114.1">
    <property type="nucleotide sequence ID" value="NZ_JABEND010000006.1"/>
</dbReference>
<accession>A0A849A7F4</accession>
<dbReference type="Gene3D" id="3.30.70.270">
    <property type="match status" value="1"/>
</dbReference>
<dbReference type="Gene3D" id="3.20.20.450">
    <property type="entry name" value="EAL domain"/>
    <property type="match status" value="1"/>
</dbReference>
<gene>
    <name evidence="5" type="ORF">HKD39_12020</name>
</gene>
<dbReference type="PROSITE" id="PS50887">
    <property type="entry name" value="GGDEF"/>
    <property type="match status" value="1"/>
</dbReference>
<dbReference type="InterPro" id="IPR035965">
    <property type="entry name" value="PAS-like_dom_sf"/>
</dbReference>
<name>A0A849A7F4_9ACTN</name>
<dbReference type="NCBIfam" id="TIGR00254">
    <property type="entry name" value="GGDEF"/>
    <property type="match status" value="1"/>
</dbReference>
<evidence type="ECO:0000256" key="2">
    <source>
        <dbReference type="SAM" id="Phobius"/>
    </source>
</evidence>
<dbReference type="CDD" id="cd01949">
    <property type="entry name" value="GGDEF"/>
    <property type="match status" value="1"/>
</dbReference>
<feature type="domain" description="EAL" evidence="3">
    <location>
        <begin position="635"/>
        <end position="881"/>
    </location>
</feature>
<feature type="transmembrane region" description="Helical" evidence="2">
    <location>
        <begin position="68"/>
        <end position="89"/>
    </location>
</feature>
<dbReference type="InterPro" id="IPR029787">
    <property type="entry name" value="Nucleotide_cyclase"/>
</dbReference>
<evidence type="ECO:0000313" key="5">
    <source>
        <dbReference type="EMBL" id="NNG36425.1"/>
    </source>
</evidence>
<dbReference type="Gene3D" id="3.30.450.20">
    <property type="entry name" value="PAS domain"/>
    <property type="match status" value="1"/>
</dbReference>
<feature type="transmembrane region" description="Helical" evidence="2">
    <location>
        <begin position="227"/>
        <end position="245"/>
    </location>
</feature>
<evidence type="ECO:0000313" key="6">
    <source>
        <dbReference type="Proteomes" id="UP000562984"/>
    </source>
</evidence>
<feature type="transmembrane region" description="Helical" evidence="2">
    <location>
        <begin position="95"/>
        <end position="116"/>
    </location>
</feature>
<keyword evidence="2" id="KW-0812">Transmembrane</keyword>
<dbReference type="Proteomes" id="UP000562984">
    <property type="component" value="Unassembled WGS sequence"/>
</dbReference>
<organism evidence="5 6">
    <name type="scientific">Nakamurella aerolata</name>
    <dbReference type="NCBI Taxonomy" id="1656892"/>
    <lineage>
        <taxon>Bacteria</taxon>
        <taxon>Bacillati</taxon>
        <taxon>Actinomycetota</taxon>
        <taxon>Actinomycetes</taxon>
        <taxon>Nakamurellales</taxon>
        <taxon>Nakamurellaceae</taxon>
        <taxon>Nakamurella</taxon>
    </lineage>
</organism>
<dbReference type="AlphaFoldDB" id="A0A849A7F4"/>
<dbReference type="InterPro" id="IPR000014">
    <property type="entry name" value="PAS"/>
</dbReference>